<reference evidence="2" key="1">
    <citation type="submission" date="2024-06" db="EMBL/GenBank/DDBJ databases">
        <authorList>
            <consortium name="consrtm"/>
            <person name="Uemura M."/>
            <person name="Terahara T."/>
        </authorList>
    </citation>
    <scope>NUCLEOTIDE SEQUENCE</scope>
    <source>
        <strain evidence="2">KM77-8</strain>
    </source>
</reference>
<feature type="region of interest" description="Disordered" evidence="1">
    <location>
        <begin position="107"/>
        <end position="127"/>
    </location>
</feature>
<feature type="compositionally biased region" description="Gly residues" evidence="1">
    <location>
        <begin position="60"/>
        <end position="77"/>
    </location>
</feature>
<evidence type="ECO:0000256" key="1">
    <source>
        <dbReference type="SAM" id="MobiDB-lite"/>
    </source>
</evidence>
<dbReference type="EMBL" id="AP035768">
    <property type="protein sequence ID" value="BFO19934.1"/>
    <property type="molecule type" value="Genomic_DNA"/>
</dbReference>
<feature type="region of interest" description="Disordered" evidence="1">
    <location>
        <begin position="18"/>
        <end position="94"/>
    </location>
</feature>
<accession>A0AAT9HR52</accession>
<reference evidence="2" key="2">
    <citation type="submission" date="2024-07" db="EMBL/GenBank/DDBJ databases">
        <title>Streptomyces haneummycinica sp. nov., a new antibiotic-producing actinobacterium isolated from marine sediment.</title>
        <authorList>
            <person name="Uemura M."/>
            <person name="Hamada M."/>
            <person name="Hirano S."/>
            <person name="Kobayashi K."/>
            <person name="Ohshiro T."/>
            <person name="Kobayashi T."/>
            <person name="Terahara T."/>
        </authorList>
    </citation>
    <scope>NUCLEOTIDE SEQUENCE</scope>
    <source>
        <strain evidence="2">KM77-8</strain>
    </source>
</reference>
<feature type="compositionally biased region" description="Low complexity" evidence="1">
    <location>
        <begin position="117"/>
        <end position="127"/>
    </location>
</feature>
<evidence type="ECO:0000313" key="2">
    <source>
        <dbReference type="EMBL" id="BFO19934.1"/>
    </source>
</evidence>
<dbReference type="AlphaFoldDB" id="A0AAT9HR52"/>
<feature type="compositionally biased region" description="Gly residues" evidence="1">
    <location>
        <begin position="19"/>
        <end position="37"/>
    </location>
</feature>
<proteinExistence type="predicted"/>
<sequence>MVDGLAGGVQGVVEAYGEGAAGGDGGVGGEPVSAGGGCDEDGVERGGGGAAVPGAVEAGAGAGGECGGEEGPAGGGAQLLLRGPGVAPPGPVGMSRVQWISSLGTARASRIARAEGSRSGSGRAGPR</sequence>
<name>A0AAT9HR52_9ACTN</name>
<organism evidence="2">
    <name type="scientific">Streptomyces haneummycinicus</name>
    <dbReference type="NCBI Taxonomy" id="3074435"/>
    <lineage>
        <taxon>Bacteria</taxon>
        <taxon>Bacillati</taxon>
        <taxon>Actinomycetota</taxon>
        <taxon>Actinomycetes</taxon>
        <taxon>Kitasatosporales</taxon>
        <taxon>Streptomycetaceae</taxon>
        <taxon>Streptomyces</taxon>
    </lineage>
</organism>
<protein>
    <submittedName>
        <fullName evidence="2">Uncharacterized protein</fullName>
    </submittedName>
</protein>
<gene>
    <name evidence="2" type="ORF">SHKM778_63220</name>
</gene>